<dbReference type="EMBL" id="JAUEPS010000009">
    <property type="protein sequence ID" value="KAK0462314.1"/>
    <property type="molecule type" value="Genomic_DNA"/>
</dbReference>
<keyword evidence="6" id="KW-1185">Reference proteome</keyword>
<protein>
    <submittedName>
        <fullName evidence="5">Caspase domain-containing protein</fullName>
    </submittedName>
</protein>
<comment type="caution">
    <text evidence="5">The sequence shown here is derived from an EMBL/GenBank/DDBJ whole genome shotgun (WGS) entry which is preliminary data.</text>
</comment>
<organism evidence="5 6">
    <name type="scientific">Armillaria tabescens</name>
    <name type="common">Ringless honey mushroom</name>
    <name type="synonym">Agaricus tabescens</name>
    <dbReference type="NCBI Taxonomy" id="1929756"/>
    <lineage>
        <taxon>Eukaryota</taxon>
        <taxon>Fungi</taxon>
        <taxon>Dikarya</taxon>
        <taxon>Basidiomycota</taxon>
        <taxon>Agaricomycotina</taxon>
        <taxon>Agaricomycetes</taxon>
        <taxon>Agaricomycetidae</taxon>
        <taxon>Agaricales</taxon>
        <taxon>Marasmiineae</taxon>
        <taxon>Physalacriaceae</taxon>
        <taxon>Desarmillaria</taxon>
    </lineage>
</organism>
<dbReference type="AlphaFoldDB" id="A0AA39TSH4"/>
<dbReference type="GO" id="GO:0006508">
    <property type="term" value="P:proteolysis"/>
    <property type="evidence" value="ECO:0007669"/>
    <property type="project" value="InterPro"/>
</dbReference>
<evidence type="ECO:0000313" key="6">
    <source>
        <dbReference type="Proteomes" id="UP001175211"/>
    </source>
</evidence>
<evidence type="ECO:0000313" key="5">
    <source>
        <dbReference type="EMBL" id="KAK0462314.1"/>
    </source>
</evidence>
<proteinExistence type="inferred from homology"/>
<dbReference type="GeneID" id="85355874"/>
<dbReference type="Gene3D" id="3.40.50.1460">
    <property type="match status" value="1"/>
</dbReference>
<keyword evidence="3" id="KW-0788">Thiol protease</keyword>
<evidence type="ECO:0000259" key="4">
    <source>
        <dbReference type="Pfam" id="PF00656"/>
    </source>
</evidence>
<comment type="similarity">
    <text evidence="1">Belongs to the peptidase C14B family.</text>
</comment>
<dbReference type="GO" id="GO:0005737">
    <property type="term" value="C:cytoplasm"/>
    <property type="evidence" value="ECO:0007669"/>
    <property type="project" value="TreeGrafter"/>
</dbReference>
<dbReference type="SUPFAM" id="SSF52129">
    <property type="entry name" value="Caspase-like"/>
    <property type="match status" value="1"/>
</dbReference>
<dbReference type="GO" id="GO:0004197">
    <property type="term" value="F:cysteine-type endopeptidase activity"/>
    <property type="evidence" value="ECO:0007669"/>
    <property type="project" value="InterPro"/>
</dbReference>
<keyword evidence="3" id="KW-0645">Protease</keyword>
<dbReference type="InterPro" id="IPR029030">
    <property type="entry name" value="Caspase-like_dom_sf"/>
</dbReference>
<keyword evidence="2" id="KW-0053">Apoptosis</keyword>
<dbReference type="PANTHER" id="PTHR48104">
    <property type="entry name" value="METACASPASE-4"/>
    <property type="match status" value="1"/>
</dbReference>
<dbReference type="RefSeq" id="XP_060333926.1">
    <property type="nucleotide sequence ID" value="XM_060472326.1"/>
</dbReference>
<evidence type="ECO:0000256" key="1">
    <source>
        <dbReference type="ARBA" id="ARBA00009005"/>
    </source>
</evidence>
<reference evidence="5" key="1">
    <citation type="submission" date="2023-06" db="EMBL/GenBank/DDBJ databases">
        <authorList>
            <consortium name="Lawrence Berkeley National Laboratory"/>
            <person name="Ahrendt S."/>
            <person name="Sahu N."/>
            <person name="Indic B."/>
            <person name="Wong-Bajracharya J."/>
            <person name="Merenyi Z."/>
            <person name="Ke H.-M."/>
            <person name="Monk M."/>
            <person name="Kocsube S."/>
            <person name="Drula E."/>
            <person name="Lipzen A."/>
            <person name="Balint B."/>
            <person name="Henrissat B."/>
            <person name="Andreopoulos B."/>
            <person name="Martin F.M."/>
            <person name="Harder C.B."/>
            <person name="Rigling D."/>
            <person name="Ford K.L."/>
            <person name="Foster G.D."/>
            <person name="Pangilinan J."/>
            <person name="Papanicolaou A."/>
            <person name="Barry K."/>
            <person name="LaButti K."/>
            <person name="Viragh M."/>
            <person name="Koriabine M."/>
            <person name="Yan M."/>
            <person name="Riley R."/>
            <person name="Champramary S."/>
            <person name="Plett K.L."/>
            <person name="Tsai I.J."/>
            <person name="Slot J."/>
            <person name="Sipos G."/>
            <person name="Plett J."/>
            <person name="Nagy L.G."/>
            <person name="Grigoriev I.V."/>
        </authorList>
    </citation>
    <scope>NUCLEOTIDE SEQUENCE</scope>
    <source>
        <strain evidence="5">CCBAS 213</strain>
    </source>
</reference>
<dbReference type="Proteomes" id="UP001175211">
    <property type="component" value="Unassembled WGS sequence"/>
</dbReference>
<dbReference type="InterPro" id="IPR011600">
    <property type="entry name" value="Pept_C14_caspase"/>
</dbReference>
<keyword evidence="3" id="KW-0378">Hydrolase</keyword>
<name>A0AA39TSH4_ARMTA</name>
<dbReference type="GO" id="GO:0006915">
    <property type="term" value="P:apoptotic process"/>
    <property type="evidence" value="ECO:0007669"/>
    <property type="project" value="UniProtKB-KW"/>
</dbReference>
<dbReference type="InterPro" id="IPR050452">
    <property type="entry name" value="Metacaspase"/>
</dbReference>
<evidence type="ECO:0000256" key="3">
    <source>
        <dbReference type="ARBA" id="ARBA00022807"/>
    </source>
</evidence>
<dbReference type="PANTHER" id="PTHR48104:SF30">
    <property type="entry name" value="METACASPASE-1"/>
    <property type="match status" value="1"/>
</dbReference>
<sequence length="463" mass="52378">MFPRPANSLSNGVENTACSIDTGDPLPERASLVLDVAHPKHLAHTMSETYCDTIQMPQFNTTRFWDTEDANRCKEKLKQIQLELVPLEALELALAEKFVSDQNFDSAHIRVELMIRALDDNYYQLYVPDMDKLHKLRMERSSILGMLSEHEVVRRDLPFGPSPRLNGRRTWAVLIGINEYLSIRPLFGCVSDVHLMEKYLTMYLGVPQNRIQLLLNSKEQTPAHDRIPLPPSRANIIRTLTGLITEDEIKYGDNIVIYYAGHGASYYEDEGNLGFVKALCPIDRDVPDTNGIPISDISDREINVILTEISRAKGHRITVIFDCCHSAGASREVPQPGARMAYGTRSATLQDMLLVGDGNLKGYDWYRPGSILEKGWLPDRDSHVLIAACESYQFAYEKKVVQEDGTVGHVGIFTSSLVRALQSAYCDEGRTYAEIIRALECSCRQQPVVYGTHKNARFWYQDF</sequence>
<dbReference type="Pfam" id="PF00656">
    <property type="entry name" value="Peptidase_C14"/>
    <property type="match status" value="1"/>
</dbReference>
<feature type="domain" description="Peptidase C14 caspase" evidence="4">
    <location>
        <begin position="170"/>
        <end position="451"/>
    </location>
</feature>
<evidence type="ECO:0000256" key="2">
    <source>
        <dbReference type="ARBA" id="ARBA00022703"/>
    </source>
</evidence>
<accession>A0AA39TSH4</accession>
<gene>
    <name evidence="5" type="ORF">EV420DRAFT_1524012</name>
</gene>